<dbReference type="EMBL" id="CP006933">
    <property type="protein sequence ID" value="AIS32566.1"/>
    <property type="molecule type" value="Genomic_DNA"/>
</dbReference>
<dbReference type="KEGG" id="mfi:DSM1535_2395"/>
<dbReference type="OrthoDB" id="109565at2157"/>
<reference evidence="2" key="2">
    <citation type="submission" date="2014-08" db="EMBL/GenBank/DDBJ databases">
        <authorList>
            <person name="Wibberg D."/>
        </authorList>
    </citation>
    <scope>NUCLEOTIDE SEQUENCE</scope>
</reference>
<evidence type="ECO:0000313" key="6">
    <source>
        <dbReference type="Proteomes" id="UP000062768"/>
    </source>
</evidence>
<evidence type="ECO:0000313" key="5">
    <source>
        <dbReference type="Proteomes" id="UP000029661"/>
    </source>
</evidence>
<evidence type="ECO:0000313" key="3">
    <source>
        <dbReference type="EMBL" id="CEL24245.1"/>
    </source>
</evidence>
<dbReference type="PIRSF" id="PIRSF006577">
    <property type="entry name" value="UCP006577"/>
    <property type="match status" value="1"/>
</dbReference>
<dbReference type="Pfam" id="PF08979">
    <property type="entry name" value="DUF1894"/>
    <property type="match status" value="1"/>
</dbReference>
<dbReference type="Proteomes" id="UP000029661">
    <property type="component" value="Chromosome"/>
</dbReference>
<reference evidence="1" key="1">
    <citation type="submission" date="2013-12" db="EMBL/GenBank/DDBJ databases">
        <title>The complete genome sequence of Methanobacterium sp. BRM9.</title>
        <authorList>
            <consortium name="Pastoral Greenhouse Gas Research Consortium"/>
            <person name="Kelly W.J."/>
            <person name="Leahy S.C."/>
            <person name="Perry R."/>
            <person name="Li D."/>
            <person name="Altermann E."/>
            <person name="Lambie S.C."/>
            <person name="Attwood G.T."/>
        </authorList>
    </citation>
    <scope>NUCLEOTIDE SEQUENCE [LARGE SCALE GENOMIC DNA]</scope>
    <source>
        <strain evidence="1">BRM9</strain>
    </source>
</reference>
<dbReference type="EMBL" id="LN515531">
    <property type="protein sequence ID" value="CEA14829.1"/>
    <property type="molecule type" value="Genomic_DNA"/>
</dbReference>
<evidence type="ECO:0000313" key="4">
    <source>
        <dbReference type="EMBL" id="MBF4474054.1"/>
    </source>
</evidence>
<dbReference type="RefSeq" id="WP_048073698.1">
    <property type="nucleotide sequence ID" value="NZ_CALCVY010000064.1"/>
</dbReference>
<dbReference type="EMBL" id="JADIIL010000007">
    <property type="protein sequence ID" value="MBF4474054.1"/>
    <property type="molecule type" value="Genomic_DNA"/>
</dbReference>
<dbReference type="PATRIC" id="fig|2162.10.peg.626"/>
<dbReference type="EMBL" id="LN734822">
    <property type="protein sequence ID" value="CEL24245.1"/>
    <property type="molecule type" value="Genomic_DNA"/>
</dbReference>
<reference evidence="3" key="3">
    <citation type="submission" date="2014-09" db="EMBL/GenBank/DDBJ databases">
        <authorList>
            <person name="Bishop-Lilly K.A."/>
            <person name="Broomall S.M."/>
            <person name="Chain P.S."/>
            <person name="Chertkov O."/>
            <person name="Coyne S.R."/>
            <person name="Daligault H.E."/>
            <person name="Davenport K.W."/>
            <person name="Erkkila T."/>
            <person name="Frey K.G."/>
            <person name="Gibbons H.S."/>
            <person name="Gu W."/>
            <person name="Jaissle J."/>
            <person name="Johnson S.L."/>
            <person name="Koroleva G.I."/>
            <person name="Ladner J.T."/>
            <person name="Lo C.-C."/>
            <person name="Minogue T.D."/>
            <person name="Munk C."/>
            <person name="Palacios G.F."/>
            <person name="Redden C.L."/>
            <person name="Rosenzweig C.N."/>
            <person name="Scholz M.B."/>
            <person name="Teshima H."/>
            <person name="Xu Y."/>
        </authorList>
    </citation>
    <scope>NUCLEOTIDE SEQUENCE</scope>
    <source>
        <strain evidence="3">Mb9</strain>
    </source>
</reference>
<accession>A0A089ZCN9</accession>
<name>A0A089ZCN9_METFO</name>
<dbReference type="GeneID" id="26738859"/>
<dbReference type="Proteomes" id="UP000062768">
    <property type="component" value="Chromosome I"/>
</dbReference>
<sequence length="100" mass="11189">MFCLDTYLRESEDYEIHMTRSGFKDCARFIEENAPEVVHVKPGEKIVGARIIGIPPVPIGINEEKGTIMLPYTKPCYGTATVEVPVPPEERENIRAVGID</sequence>
<dbReference type="InterPro" id="IPR012031">
    <property type="entry name" value="MTH0776-like"/>
</dbReference>
<reference evidence="4" key="4">
    <citation type="submission" date="2020-10" db="EMBL/GenBank/DDBJ databases">
        <title>Dehalococcoides mccartyi of a TCE/Cr reducing biochatode.</title>
        <authorList>
            <person name="Matturro B."/>
        </authorList>
    </citation>
    <scope>NUCLEOTIDE SEQUENCE</scope>
    <source>
        <strain evidence="4">Bin2</strain>
    </source>
</reference>
<organism evidence="1 5">
    <name type="scientific">Methanobacterium formicicum</name>
    <dbReference type="NCBI Taxonomy" id="2162"/>
    <lineage>
        <taxon>Archaea</taxon>
        <taxon>Methanobacteriati</taxon>
        <taxon>Methanobacteriota</taxon>
        <taxon>Methanomada group</taxon>
        <taxon>Methanobacteria</taxon>
        <taxon>Methanobacteriales</taxon>
        <taxon>Methanobacteriaceae</taxon>
        <taxon>Methanobacterium</taxon>
    </lineage>
</organism>
<proteinExistence type="predicted"/>
<keyword evidence="6" id="KW-1185">Reference proteome</keyword>
<dbReference type="AlphaFoldDB" id="A0A089ZCN9"/>
<gene>
    <name evidence="1" type="ORF">BRM9_1756</name>
    <name evidence="2" type="ORF">DSM1535_2395</name>
    <name evidence="4" type="ORF">ISP06_01100</name>
    <name evidence="3" type="ORF">MB9_0601</name>
</gene>
<dbReference type="STRING" id="2162.BRM9_1756"/>
<protein>
    <submittedName>
        <fullName evidence="4">DUF1894 domain-containing protein</fullName>
    </submittedName>
</protein>
<dbReference type="Proteomes" id="UP000606900">
    <property type="component" value="Unassembled WGS sequence"/>
</dbReference>
<dbReference type="KEGG" id="mfc:BRM9_1756"/>
<evidence type="ECO:0000313" key="2">
    <source>
        <dbReference type="EMBL" id="CEA14829.1"/>
    </source>
</evidence>
<evidence type="ECO:0000313" key="1">
    <source>
        <dbReference type="EMBL" id="AIS32566.1"/>
    </source>
</evidence>